<dbReference type="InterPro" id="IPR057736">
    <property type="entry name" value="SAF_PseI/NeuA/NeuB"/>
</dbReference>
<dbReference type="Proteomes" id="UP000019681">
    <property type="component" value="Unassembled WGS sequence"/>
</dbReference>
<dbReference type="Gene3D" id="3.90.1210.10">
    <property type="entry name" value="Antifreeze-like/N-acetylneuraminic acid synthase C-terminal domain"/>
    <property type="match status" value="1"/>
</dbReference>
<dbReference type="InterPro" id="IPR020007">
    <property type="entry name" value="NeuB/NeuA"/>
</dbReference>
<dbReference type="SMART" id="SM00858">
    <property type="entry name" value="SAF"/>
    <property type="match status" value="1"/>
</dbReference>
<reference evidence="2 3" key="1">
    <citation type="journal article" date="2014" name="Genome Announc.">
        <title>Draft Genome Sequence of Fervidicella metallireducens Strain AeBT, an Iron-Reducing Thermoanaerobe from the Great Artesian Basin.</title>
        <authorList>
            <person name="Patel B.K."/>
        </authorList>
    </citation>
    <scope>NUCLEOTIDE SEQUENCE [LARGE SCALE GENOMIC DNA]</scope>
    <source>
        <strain evidence="2 3">AeB</strain>
    </source>
</reference>
<dbReference type="Pfam" id="PF03102">
    <property type="entry name" value="NeuB"/>
    <property type="match status" value="1"/>
</dbReference>
<dbReference type="InterPro" id="IPR006190">
    <property type="entry name" value="SAF_AFP_Neu5Ac"/>
</dbReference>
<gene>
    <name evidence="2" type="ORF">Q428_05920</name>
</gene>
<dbReference type="GO" id="GO:0047444">
    <property type="term" value="F:N-acylneuraminate-9-phosphate synthase activity"/>
    <property type="evidence" value="ECO:0007669"/>
    <property type="project" value="TreeGrafter"/>
</dbReference>
<evidence type="ECO:0000313" key="2">
    <source>
        <dbReference type="EMBL" id="EYE88783.1"/>
    </source>
</evidence>
<proteinExistence type="predicted"/>
<dbReference type="AlphaFoldDB" id="A0A017RVH3"/>
<dbReference type="PANTHER" id="PTHR42966">
    <property type="entry name" value="N-ACETYLNEURAMINATE SYNTHASE"/>
    <property type="match status" value="1"/>
</dbReference>
<dbReference type="STRING" id="1403537.Q428_05920"/>
<dbReference type="Pfam" id="PF08666">
    <property type="entry name" value="SAF"/>
    <property type="match status" value="1"/>
</dbReference>
<protein>
    <recommendedName>
        <fullName evidence="1">AFP-like domain-containing protein</fullName>
    </recommendedName>
</protein>
<dbReference type="GO" id="GO:0016051">
    <property type="term" value="P:carbohydrate biosynthetic process"/>
    <property type="evidence" value="ECO:0007669"/>
    <property type="project" value="InterPro"/>
</dbReference>
<dbReference type="Gene3D" id="3.20.20.70">
    <property type="entry name" value="Aldolase class I"/>
    <property type="match status" value="1"/>
</dbReference>
<organism evidence="2 3">
    <name type="scientific">Fervidicella metallireducens AeB</name>
    <dbReference type="NCBI Taxonomy" id="1403537"/>
    <lineage>
        <taxon>Bacteria</taxon>
        <taxon>Bacillati</taxon>
        <taxon>Bacillota</taxon>
        <taxon>Clostridia</taxon>
        <taxon>Eubacteriales</taxon>
        <taxon>Clostridiaceae</taxon>
        <taxon>Fervidicella</taxon>
    </lineage>
</organism>
<dbReference type="InterPro" id="IPR013974">
    <property type="entry name" value="SAF"/>
</dbReference>
<evidence type="ECO:0000313" key="3">
    <source>
        <dbReference type="Proteomes" id="UP000019681"/>
    </source>
</evidence>
<sequence length="344" mass="38156">MAMEGLFKQNKCFIIAEAGVNHNGNLEIAKKLIDVAKEAGVDAVKFQTFKSENLVTKDAPKANYQVNTTGSGTQYEMLKKLELSFEDHVILKKYAEEKGLIFISTPFDFESVDLLENLGVDLYKISSGDLTNIPLLRYIAKFNKPMIVSTGMANLAEVECAVNSIKQEGNDKIILLHCTSNYPTDYEDVNLRAMVTLKDAFKLPVGYSDHTIGIEVPIAAVTMGAVVIEKHFTLDKSMDGPDHRASLDAEELKNMIISIRNIENSLGNGIKSCQKSEESSKRSARKSIVANRLIKQGELISYDNISFKRCQGGLSPVYADEIVGNMAIQDIEKDEILTFEKLSR</sequence>
<dbReference type="EMBL" id="AZQP01000013">
    <property type="protein sequence ID" value="EYE88783.1"/>
    <property type="molecule type" value="Genomic_DNA"/>
</dbReference>
<dbReference type="InterPro" id="IPR013785">
    <property type="entry name" value="Aldolase_TIM"/>
</dbReference>
<name>A0A017RVH3_9CLOT</name>
<dbReference type="InterPro" id="IPR013132">
    <property type="entry name" value="PseI/NeuA/B-like_N"/>
</dbReference>
<dbReference type="SUPFAM" id="SSF51569">
    <property type="entry name" value="Aldolase"/>
    <property type="match status" value="1"/>
</dbReference>
<dbReference type="NCBIfam" id="TIGR03569">
    <property type="entry name" value="NeuB_NnaB"/>
    <property type="match status" value="1"/>
</dbReference>
<accession>A0A017RVH3</accession>
<evidence type="ECO:0000259" key="1">
    <source>
        <dbReference type="PROSITE" id="PS50844"/>
    </source>
</evidence>
<dbReference type="InterPro" id="IPR051690">
    <property type="entry name" value="PseI-like"/>
</dbReference>
<comment type="caution">
    <text evidence="2">The sequence shown here is derived from an EMBL/GenBank/DDBJ whole genome shotgun (WGS) entry which is preliminary data.</text>
</comment>
<dbReference type="PROSITE" id="PS50844">
    <property type="entry name" value="AFP_LIKE"/>
    <property type="match status" value="1"/>
</dbReference>
<dbReference type="PANTHER" id="PTHR42966:SF1">
    <property type="entry name" value="SIALIC ACID SYNTHASE"/>
    <property type="match status" value="1"/>
</dbReference>
<keyword evidence="3" id="KW-1185">Reference proteome</keyword>
<feature type="domain" description="AFP-like" evidence="1">
    <location>
        <begin position="287"/>
        <end position="344"/>
    </location>
</feature>
<dbReference type="InterPro" id="IPR036732">
    <property type="entry name" value="AFP_Neu5c_C_sf"/>
</dbReference>
<dbReference type="CDD" id="cd11615">
    <property type="entry name" value="SAF_NeuB_like"/>
    <property type="match status" value="1"/>
</dbReference>
<dbReference type="SUPFAM" id="SSF51269">
    <property type="entry name" value="AFP III-like domain"/>
    <property type="match status" value="1"/>
</dbReference>